<dbReference type="Proteomes" id="UP000006640">
    <property type="component" value="Chromosome"/>
</dbReference>
<evidence type="ECO:0000256" key="1">
    <source>
        <dbReference type="SAM" id="Phobius"/>
    </source>
</evidence>
<dbReference type="KEGG" id="tbi:Tbis_0096"/>
<gene>
    <name evidence="2" type="ordered locus">Tbis_0096</name>
</gene>
<keyword evidence="1" id="KW-1133">Transmembrane helix</keyword>
<dbReference type="Pfam" id="PF19744">
    <property type="entry name" value="DUF6232"/>
    <property type="match status" value="1"/>
</dbReference>
<dbReference type="AlphaFoldDB" id="D6Y297"/>
<dbReference type="EMBL" id="CP001874">
    <property type="protein sequence ID" value="ADG86832.1"/>
    <property type="molecule type" value="Genomic_DNA"/>
</dbReference>
<keyword evidence="1" id="KW-0812">Transmembrane</keyword>
<proteinExistence type="predicted"/>
<accession>D6Y297</accession>
<evidence type="ECO:0000313" key="2">
    <source>
        <dbReference type="EMBL" id="ADG86832.1"/>
    </source>
</evidence>
<feature type="transmembrane region" description="Helical" evidence="1">
    <location>
        <begin position="56"/>
        <end position="86"/>
    </location>
</feature>
<name>D6Y297_THEBD</name>
<organism evidence="2 3">
    <name type="scientific">Thermobispora bispora (strain ATCC 19993 / DSM 43833 / CBS 139.67 / JCM 10125 / KCTC 9307 / NBRC 14880 / R51)</name>
    <dbReference type="NCBI Taxonomy" id="469371"/>
    <lineage>
        <taxon>Bacteria</taxon>
        <taxon>Bacillati</taxon>
        <taxon>Actinomycetota</taxon>
        <taxon>Actinomycetes</taxon>
        <taxon>Streptosporangiales</taxon>
        <taxon>Streptosporangiaceae</taxon>
        <taxon>Thermobispora</taxon>
    </lineage>
</organism>
<sequence length="171" mass="19011">MATGYWTVRVRIDDGWLWIGNEAFPLRHISHVGQRTLEVDRQAAWRRFGKLAGISLLLFVPLIAIAGDVFTIVLLAVLTALLWWLLSRLHKPALYGLVIHVGGTRRDALWTAVKSELDHLVREITRAIGRPDAVKTTFYVEHAVQGDYLRRYGAGGHGEQQHLGLAGGTAG</sequence>
<dbReference type="HOGENOM" id="CLU_1562139_0_0_11"/>
<evidence type="ECO:0000313" key="3">
    <source>
        <dbReference type="Proteomes" id="UP000006640"/>
    </source>
</evidence>
<dbReference type="RefSeq" id="WP_013130365.1">
    <property type="nucleotide sequence ID" value="NC_014165.1"/>
</dbReference>
<keyword evidence="1" id="KW-0472">Membrane</keyword>
<protein>
    <submittedName>
        <fullName evidence="2">Uncharacterized protein</fullName>
    </submittedName>
</protein>
<keyword evidence="3" id="KW-1185">Reference proteome</keyword>
<dbReference type="InterPro" id="IPR045629">
    <property type="entry name" value="DUF6232"/>
</dbReference>
<dbReference type="eggNOG" id="ENOG5034593">
    <property type="taxonomic scope" value="Bacteria"/>
</dbReference>
<reference evidence="2 3" key="1">
    <citation type="submission" date="2010-01" db="EMBL/GenBank/DDBJ databases">
        <title>The complete genome of Thermobispora bispora DSM 43833.</title>
        <authorList>
            <consortium name="US DOE Joint Genome Institute (JGI-PGF)"/>
            <person name="Lucas S."/>
            <person name="Copeland A."/>
            <person name="Lapidus A."/>
            <person name="Glavina del Rio T."/>
            <person name="Dalin E."/>
            <person name="Tice H."/>
            <person name="Bruce D."/>
            <person name="Goodwin L."/>
            <person name="Pitluck S."/>
            <person name="Kyrpides N."/>
            <person name="Mavromatis K."/>
            <person name="Ivanova N."/>
            <person name="Mikhailova N."/>
            <person name="Chertkov O."/>
            <person name="Brettin T."/>
            <person name="Detter J.C."/>
            <person name="Han C."/>
            <person name="Larimer F."/>
            <person name="Land M."/>
            <person name="Hauser L."/>
            <person name="Markowitz V."/>
            <person name="Cheng J.-F."/>
            <person name="Hugenholtz P."/>
            <person name="Woyke T."/>
            <person name="Wu D."/>
            <person name="Jando M."/>
            <person name="Schneider S."/>
            <person name="Klenk H.-P."/>
            <person name="Eisen J.A."/>
        </authorList>
    </citation>
    <scope>NUCLEOTIDE SEQUENCE [LARGE SCALE GENOMIC DNA]</scope>
    <source>
        <strain evidence="3">ATCC 19993 / DSM 43833 / CBS 139.67 / JCM 10125 / KCTC 9307 / NBRC 14880 / R51</strain>
    </source>
</reference>